<organism evidence="1 2">
    <name type="scientific">Glutamicibacter nicotianae</name>
    <name type="common">Arthrobacter nicotianae</name>
    <dbReference type="NCBI Taxonomy" id="37929"/>
    <lineage>
        <taxon>Bacteria</taxon>
        <taxon>Bacillati</taxon>
        <taxon>Actinomycetota</taxon>
        <taxon>Actinomycetes</taxon>
        <taxon>Micrococcales</taxon>
        <taxon>Micrococcaceae</taxon>
        <taxon>Glutamicibacter</taxon>
    </lineage>
</organism>
<name>A0ABQ0RLN3_GLUNI</name>
<evidence type="ECO:0000313" key="1">
    <source>
        <dbReference type="EMBL" id="GEC12713.1"/>
    </source>
</evidence>
<evidence type="ECO:0000313" key="2">
    <source>
        <dbReference type="Proteomes" id="UP000316242"/>
    </source>
</evidence>
<proteinExistence type="predicted"/>
<sequence length="171" mass="19022">MTREITIDDLKRYRALVETGSVLDKNTVLNIISHAGKAGETIQRKQNAIETLDRIITQQCQAALDATGLHHLIDEDGDGDWSAVWEGLQELGESKRKAEQNLGAALDANKRWAHRSSREHSELFKANNAIHRVRELRRTWCDASYDPMNTGLNIAGVVNAIDRALAGVPND</sequence>
<comment type="caution">
    <text evidence="1">The sequence shown here is derived from an EMBL/GenBank/DDBJ whole genome shotgun (WGS) entry which is preliminary data.</text>
</comment>
<reference evidence="1 2" key="1">
    <citation type="submission" date="2019-06" db="EMBL/GenBank/DDBJ databases">
        <title>Whole genome shotgun sequence of Glutamicibacter nicotianae NBRC 14234.</title>
        <authorList>
            <person name="Hosoyama A."/>
            <person name="Uohara A."/>
            <person name="Ohji S."/>
            <person name="Ichikawa N."/>
        </authorList>
    </citation>
    <scope>NUCLEOTIDE SEQUENCE [LARGE SCALE GENOMIC DNA]</scope>
    <source>
        <strain evidence="1 2">NBRC 14234</strain>
    </source>
</reference>
<dbReference type="Proteomes" id="UP000316242">
    <property type="component" value="Unassembled WGS sequence"/>
</dbReference>
<accession>A0ABQ0RLN3</accession>
<gene>
    <name evidence="1" type="ORF">ANI01nite_19160</name>
</gene>
<keyword evidence="2" id="KW-1185">Reference proteome</keyword>
<dbReference type="RefSeq" id="WP_141357644.1">
    <property type="nucleotide sequence ID" value="NZ_BAAAWM010000001.1"/>
</dbReference>
<protein>
    <submittedName>
        <fullName evidence="1">Uncharacterized protein</fullName>
    </submittedName>
</protein>
<dbReference type="EMBL" id="BJNE01000007">
    <property type="protein sequence ID" value="GEC12713.1"/>
    <property type="molecule type" value="Genomic_DNA"/>
</dbReference>